<feature type="compositionally biased region" description="Low complexity" evidence="9">
    <location>
        <begin position="159"/>
        <end position="185"/>
    </location>
</feature>
<dbReference type="GO" id="GO:0061630">
    <property type="term" value="F:ubiquitin protein ligase activity"/>
    <property type="evidence" value="ECO:0007669"/>
    <property type="project" value="UniProtKB-EC"/>
</dbReference>
<dbReference type="PANTHER" id="PTHR22937:SF46">
    <property type="entry name" value="RING-TYPE E3 UBIQUITIN TRANSFERASE"/>
    <property type="match status" value="1"/>
</dbReference>
<feature type="compositionally biased region" description="Polar residues" evidence="9">
    <location>
        <begin position="119"/>
        <end position="131"/>
    </location>
</feature>
<keyword evidence="3" id="KW-0808">Transferase</keyword>
<feature type="region of interest" description="Disordered" evidence="9">
    <location>
        <begin position="153"/>
        <end position="231"/>
    </location>
</feature>
<evidence type="ECO:0000313" key="12">
    <source>
        <dbReference type="Proteomes" id="UP000008021"/>
    </source>
</evidence>
<feature type="compositionally biased region" description="Polar residues" evidence="9">
    <location>
        <begin position="98"/>
        <end position="109"/>
    </location>
</feature>
<dbReference type="InterPro" id="IPR001841">
    <property type="entry name" value="Znf_RING"/>
</dbReference>
<dbReference type="EnsemblPlants" id="OMERI08G07090.1">
    <property type="protein sequence ID" value="OMERI08G07090.1"/>
    <property type="gene ID" value="OMERI08G07090"/>
</dbReference>
<feature type="compositionally biased region" description="Low complexity" evidence="9">
    <location>
        <begin position="7"/>
        <end position="20"/>
    </location>
</feature>
<evidence type="ECO:0000256" key="8">
    <source>
        <dbReference type="PROSITE-ProRule" id="PRU00175"/>
    </source>
</evidence>
<evidence type="ECO:0000256" key="6">
    <source>
        <dbReference type="ARBA" id="ARBA00022786"/>
    </source>
</evidence>
<feature type="region of interest" description="Disordered" evidence="9">
    <location>
        <begin position="1"/>
        <end position="30"/>
    </location>
</feature>
<evidence type="ECO:0000256" key="9">
    <source>
        <dbReference type="SAM" id="MobiDB-lite"/>
    </source>
</evidence>
<reference evidence="11" key="2">
    <citation type="submission" date="2018-05" db="EMBL/GenBank/DDBJ databases">
        <title>OmerRS3 (Oryza meridionalis Reference Sequence Version 3).</title>
        <authorList>
            <person name="Zhang J."/>
            <person name="Kudrna D."/>
            <person name="Lee S."/>
            <person name="Talag J."/>
            <person name="Welchert J."/>
            <person name="Wing R.A."/>
        </authorList>
    </citation>
    <scope>NUCLEOTIDE SEQUENCE [LARGE SCALE GENOMIC DNA]</scope>
    <source>
        <strain evidence="11">cv. OR44</strain>
    </source>
</reference>
<dbReference type="Gramene" id="OMERI08G07090.1">
    <property type="protein sequence ID" value="OMERI08G07090.1"/>
    <property type="gene ID" value="OMERI08G07090"/>
</dbReference>
<evidence type="ECO:0000256" key="4">
    <source>
        <dbReference type="ARBA" id="ARBA00022723"/>
    </source>
</evidence>
<feature type="domain" description="RING-type" evidence="10">
    <location>
        <begin position="337"/>
        <end position="378"/>
    </location>
</feature>
<dbReference type="SMART" id="SM00184">
    <property type="entry name" value="RING"/>
    <property type="match status" value="1"/>
</dbReference>
<comment type="catalytic activity">
    <reaction evidence="1">
        <text>S-ubiquitinyl-[E2 ubiquitin-conjugating enzyme]-L-cysteine + [acceptor protein]-L-lysine = [E2 ubiquitin-conjugating enzyme]-L-cysteine + N(6)-ubiquitinyl-[acceptor protein]-L-lysine.</text>
        <dbReference type="EC" id="2.3.2.27"/>
    </reaction>
</comment>
<dbReference type="SUPFAM" id="SSF57850">
    <property type="entry name" value="RING/U-box"/>
    <property type="match status" value="1"/>
</dbReference>
<dbReference type="Pfam" id="PF13639">
    <property type="entry name" value="zf-RING_2"/>
    <property type="match status" value="1"/>
</dbReference>
<keyword evidence="6" id="KW-0833">Ubl conjugation pathway</keyword>
<dbReference type="PANTHER" id="PTHR22937">
    <property type="entry name" value="E3 UBIQUITIN-PROTEIN LIGASE RNF165"/>
    <property type="match status" value="1"/>
</dbReference>
<evidence type="ECO:0000256" key="7">
    <source>
        <dbReference type="ARBA" id="ARBA00022833"/>
    </source>
</evidence>
<evidence type="ECO:0000256" key="5">
    <source>
        <dbReference type="ARBA" id="ARBA00022771"/>
    </source>
</evidence>
<feature type="region of interest" description="Disordered" evidence="9">
    <location>
        <begin position="83"/>
        <end position="138"/>
    </location>
</feature>
<evidence type="ECO:0000256" key="1">
    <source>
        <dbReference type="ARBA" id="ARBA00000900"/>
    </source>
</evidence>
<dbReference type="HOGENOM" id="CLU_065048_0_0_1"/>
<dbReference type="eggNOG" id="KOG0800">
    <property type="taxonomic scope" value="Eukaryota"/>
</dbReference>
<evidence type="ECO:0000256" key="2">
    <source>
        <dbReference type="ARBA" id="ARBA00012483"/>
    </source>
</evidence>
<dbReference type="Proteomes" id="UP000008021">
    <property type="component" value="Chromosome 8"/>
</dbReference>
<accession>A0A0E0EJJ0</accession>
<proteinExistence type="predicted"/>
<keyword evidence="7" id="KW-0862">Zinc</keyword>
<keyword evidence="12" id="KW-1185">Reference proteome</keyword>
<dbReference type="GO" id="GO:0008270">
    <property type="term" value="F:zinc ion binding"/>
    <property type="evidence" value="ECO:0007669"/>
    <property type="project" value="UniProtKB-KW"/>
</dbReference>
<reference evidence="11" key="1">
    <citation type="submission" date="2015-04" db="UniProtKB">
        <authorList>
            <consortium name="EnsemblPlants"/>
        </authorList>
    </citation>
    <scope>IDENTIFICATION</scope>
</reference>
<keyword evidence="4" id="KW-0479">Metal-binding</keyword>
<sequence length="386" mass="42460">MICHVGPTATSSSSPTAWSTQQRKRKKKIGRLNMDETMGRRTVGGLLLTKGGSILVYREDSPRHKGTACCTRTGCSSKLFRDKEKKMRRPTKEAVIPQRSQLVSGSNRLLPQGRMACGSSRNAAGTCSETGNRPRRETAGQDLLDHLKERVNASRKRSLSGGSSPSSSNTSSAGSLSSSSRSISRPLHRSVPKTRKDGGTNGSTTRMRSDSGGNSGANVHRRADLQGPTGRFVSQSLLRHRSRNQEEPVSHLENSLNDSTEYWRFGVDESDEDASSDRHRGMRMDIDDMSYEELLALGEAIGTVSTGLSEDELSKCLKRILYVPSASTSHEDGDIKCIICQEEYLPAEEVAEMACKHYYHLACIQQWLRQKNWCTICKSAGSATKQ</sequence>
<dbReference type="EC" id="2.3.2.27" evidence="2"/>
<dbReference type="STRING" id="40149.A0A0E0EJJ0"/>
<evidence type="ECO:0000313" key="11">
    <source>
        <dbReference type="EnsemblPlants" id="OMERI08G07090.1"/>
    </source>
</evidence>
<organism evidence="11">
    <name type="scientific">Oryza meridionalis</name>
    <dbReference type="NCBI Taxonomy" id="40149"/>
    <lineage>
        <taxon>Eukaryota</taxon>
        <taxon>Viridiplantae</taxon>
        <taxon>Streptophyta</taxon>
        <taxon>Embryophyta</taxon>
        <taxon>Tracheophyta</taxon>
        <taxon>Spermatophyta</taxon>
        <taxon>Magnoliopsida</taxon>
        <taxon>Liliopsida</taxon>
        <taxon>Poales</taxon>
        <taxon>Poaceae</taxon>
        <taxon>BOP clade</taxon>
        <taxon>Oryzoideae</taxon>
        <taxon>Oryzeae</taxon>
        <taxon>Oryzinae</taxon>
        <taxon>Oryza</taxon>
    </lineage>
</organism>
<dbReference type="Gene3D" id="3.30.40.10">
    <property type="entry name" value="Zinc/RING finger domain, C3HC4 (zinc finger)"/>
    <property type="match status" value="1"/>
</dbReference>
<name>A0A0E0EJJ0_9ORYZ</name>
<dbReference type="PROSITE" id="PS50089">
    <property type="entry name" value="ZF_RING_2"/>
    <property type="match status" value="1"/>
</dbReference>
<dbReference type="FunFam" id="3.30.40.10:FF:000589">
    <property type="entry name" value="RING/U-box superfamily protein"/>
    <property type="match status" value="1"/>
</dbReference>
<dbReference type="InterPro" id="IPR013083">
    <property type="entry name" value="Znf_RING/FYVE/PHD"/>
</dbReference>
<dbReference type="AlphaFoldDB" id="A0A0E0EJJ0"/>
<keyword evidence="5 8" id="KW-0863">Zinc-finger</keyword>
<dbReference type="InterPro" id="IPR045191">
    <property type="entry name" value="MBR1/2-like"/>
</dbReference>
<evidence type="ECO:0000256" key="3">
    <source>
        <dbReference type="ARBA" id="ARBA00022679"/>
    </source>
</evidence>
<protein>
    <recommendedName>
        <fullName evidence="2">RING-type E3 ubiquitin transferase</fullName>
        <ecNumber evidence="2">2.3.2.27</ecNumber>
    </recommendedName>
</protein>
<evidence type="ECO:0000259" key="10">
    <source>
        <dbReference type="PROSITE" id="PS50089"/>
    </source>
</evidence>